<name>A0A9N7JMX7_CLOSE</name>
<dbReference type="Gene3D" id="1.20.890.100">
    <property type="match status" value="1"/>
</dbReference>
<accession>A0A9N7JMX7</accession>
<dbReference type="InterPro" id="IPR036650">
    <property type="entry name" value="CAT_RNA-bd_dom_sf"/>
</dbReference>
<feature type="domain" description="PRD" evidence="3">
    <location>
        <begin position="73"/>
        <end position="177"/>
    </location>
</feature>
<evidence type="ECO:0000313" key="6">
    <source>
        <dbReference type="Proteomes" id="UP000280586"/>
    </source>
</evidence>
<dbReference type="GO" id="GO:0006355">
    <property type="term" value="P:regulation of DNA-templated transcription"/>
    <property type="evidence" value="ECO:0007669"/>
    <property type="project" value="InterPro"/>
</dbReference>
<evidence type="ECO:0000256" key="2">
    <source>
        <dbReference type="SAM" id="Coils"/>
    </source>
</evidence>
<dbReference type="Pfam" id="PF03123">
    <property type="entry name" value="CAT_RBD"/>
    <property type="match status" value="1"/>
</dbReference>
<feature type="coiled-coil region" evidence="2">
    <location>
        <begin position="57"/>
        <end position="99"/>
    </location>
</feature>
<dbReference type="Proteomes" id="UP000280586">
    <property type="component" value="Chromosome"/>
</dbReference>
<reference evidence="5" key="2">
    <citation type="submission" date="2022-06" db="EMBL/GenBank/DDBJ databases">
        <authorList>
            <person name="Holder M.E."/>
            <person name="Ajami N.J."/>
            <person name="Petrosino J.F."/>
        </authorList>
    </citation>
    <scope>NUCLEOTIDE SEQUENCE</scope>
    <source>
        <strain evidence="5">RMA 8861</strain>
    </source>
</reference>
<proteinExistence type="predicted"/>
<dbReference type="AlphaFoldDB" id="A0A9N7JMX7"/>
<protein>
    <submittedName>
        <fullName evidence="5">PRD domain-containing protein</fullName>
    </submittedName>
    <submittedName>
        <fullName evidence="4">Transcription antiterminator BglG</fullName>
    </submittedName>
</protein>
<dbReference type="Gene3D" id="1.20.58.1950">
    <property type="match status" value="1"/>
</dbReference>
<feature type="domain" description="PRD" evidence="3">
    <location>
        <begin position="178"/>
        <end position="285"/>
    </location>
</feature>
<dbReference type="SUPFAM" id="SSF50151">
    <property type="entry name" value="SacY-like RNA-binding domain"/>
    <property type="match status" value="1"/>
</dbReference>
<reference evidence="4 6" key="1">
    <citation type="submission" date="2017-09" db="EMBL/GenBank/DDBJ databases">
        <authorList>
            <person name="Thomas P."/>
            <person name="Seyboldt C."/>
        </authorList>
    </citation>
    <scope>NUCLEOTIDE SEQUENCE [LARGE SCALE GENOMIC DNA]</scope>
    <source>
        <strain evidence="4 6">DSM 7534</strain>
    </source>
</reference>
<dbReference type="KEGG" id="csep:CP523_11085"/>
<organism evidence="4 6">
    <name type="scientific">Clostridium septicum</name>
    <dbReference type="NCBI Taxonomy" id="1504"/>
    <lineage>
        <taxon>Bacteria</taxon>
        <taxon>Bacillati</taxon>
        <taxon>Bacillota</taxon>
        <taxon>Clostridia</taxon>
        <taxon>Eubacteriales</taxon>
        <taxon>Clostridiaceae</taxon>
        <taxon>Clostridium</taxon>
    </lineage>
</organism>
<evidence type="ECO:0000313" key="5">
    <source>
        <dbReference type="EMBL" id="USS01502.1"/>
    </source>
</evidence>
<gene>
    <name evidence="4" type="ORF">CP523_11085</name>
    <name evidence="5" type="ORF">NH397_03430</name>
</gene>
<evidence type="ECO:0000313" key="4">
    <source>
        <dbReference type="EMBL" id="AYE34910.1"/>
    </source>
</evidence>
<dbReference type="GeneID" id="303561228"/>
<keyword evidence="1" id="KW-0677">Repeat</keyword>
<sequence length="287" mass="32983">MGVVLKNDVIVIKSFNNNVVLVHDDGKEKILFDKGIGFGKKPGQYIAKGSSIQKVFIISQEENKRNFKELINRVEDDFIGVFEEALKEIELDLDEELDEKIHIGLIEHLTFAIKRLKNSQEIQNPFLIEVETLYKKEFELACKLAEKIGKHVNIGIPYGEIGFIALHIHSARNNGKLSNTVKYAFLSNSIVEEVEESLNIEIDRQSLDYARFLTHIRFTIERIMNNKSIQNTLVDVIQKKFEESYKISENVAEIISEELDKPVSEDEIAYLAMHIERFKISIEAKSN</sequence>
<evidence type="ECO:0000256" key="1">
    <source>
        <dbReference type="ARBA" id="ARBA00022737"/>
    </source>
</evidence>
<dbReference type="SMART" id="SM01061">
    <property type="entry name" value="CAT_RBD"/>
    <property type="match status" value="1"/>
</dbReference>
<dbReference type="Gene3D" id="1.10.1790.10">
    <property type="entry name" value="PRD domain"/>
    <property type="match status" value="1"/>
</dbReference>
<keyword evidence="2" id="KW-0175">Coiled coil</keyword>
<evidence type="ECO:0000259" key="3">
    <source>
        <dbReference type="PROSITE" id="PS51372"/>
    </source>
</evidence>
<dbReference type="PANTHER" id="PTHR30185">
    <property type="entry name" value="CRYPTIC BETA-GLUCOSIDE BGL OPERON ANTITERMINATOR"/>
    <property type="match status" value="1"/>
</dbReference>
<dbReference type="OrthoDB" id="9813552at2"/>
<dbReference type="InterPro" id="IPR050661">
    <property type="entry name" value="BglG_antiterminators"/>
</dbReference>
<dbReference type="InterPro" id="IPR004341">
    <property type="entry name" value="CAT_RNA-bd_dom"/>
</dbReference>
<dbReference type="GO" id="GO:0003723">
    <property type="term" value="F:RNA binding"/>
    <property type="evidence" value="ECO:0007669"/>
    <property type="project" value="InterPro"/>
</dbReference>
<dbReference type="NCBIfam" id="NF047357">
    <property type="entry name" value="antiterm_GlcT"/>
    <property type="match status" value="1"/>
</dbReference>
<dbReference type="InterPro" id="IPR011608">
    <property type="entry name" value="PRD"/>
</dbReference>
<dbReference type="Proteomes" id="UP001055437">
    <property type="component" value="Chromosome"/>
</dbReference>
<dbReference type="Gene3D" id="2.30.24.10">
    <property type="entry name" value="CAT RNA-binding domain"/>
    <property type="match status" value="1"/>
</dbReference>
<dbReference type="RefSeq" id="WP_066677086.1">
    <property type="nucleotide sequence ID" value="NZ_CABMIZ010000022.1"/>
</dbReference>
<dbReference type="InterPro" id="IPR036634">
    <property type="entry name" value="PRD_sf"/>
</dbReference>
<evidence type="ECO:0000313" key="7">
    <source>
        <dbReference type="Proteomes" id="UP001055437"/>
    </source>
</evidence>
<keyword evidence="7" id="KW-1185">Reference proteome</keyword>
<dbReference type="Pfam" id="PF00874">
    <property type="entry name" value="PRD"/>
    <property type="match status" value="2"/>
</dbReference>
<dbReference type="SUPFAM" id="SSF63520">
    <property type="entry name" value="PTS-regulatory domain, PRD"/>
    <property type="match status" value="2"/>
</dbReference>
<dbReference type="PANTHER" id="PTHR30185:SF16">
    <property type="entry name" value="PROTEIN GLCT"/>
    <property type="match status" value="1"/>
</dbReference>
<dbReference type="EMBL" id="CP023671">
    <property type="protein sequence ID" value="AYE34910.1"/>
    <property type="molecule type" value="Genomic_DNA"/>
</dbReference>
<dbReference type="PROSITE" id="PS51372">
    <property type="entry name" value="PRD_2"/>
    <property type="match status" value="2"/>
</dbReference>
<dbReference type="EMBL" id="CP099799">
    <property type="protein sequence ID" value="USS01502.1"/>
    <property type="molecule type" value="Genomic_DNA"/>
</dbReference>